<dbReference type="Gene3D" id="3.40.50.10320">
    <property type="entry name" value="LmbE-like"/>
    <property type="match status" value="1"/>
</dbReference>
<gene>
    <name evidence="3" type="primary">mca</name>
    <name evidence="2" type="ORF">Spa2297_33030</name>
    <name evidence="3" type="ORF">VSS30_19815</name>
</gene>
<keyword evidence="5" id="KW-1185">Reference proteome</keyword>
<reference evidence="3 5" key="2">
    <citation type="submission" date="2024-01" db="EMBL/GenBank/DDBJ databases">
        <title>Genome mining of biosynthetic gene clusters to explore secondary metabolites of Streptomyces sp.</title>
        <authorList>
            <person name="Baig A."/>
            <person name="Ajitkumar Shintre N."/>
            <person name="Kumar H."/>
            <person name="Anbarasu A."/>
            <person name="Ramaiah S."/>
        </authorList>
    </citation>
    <scope>NUCLEOTIDE SEQUENCE [LARGE SCALE GENOMIC DNA]</scope>
    <source>
        <strain evidence="3 5">A03</strain>
    </source>
</reference>
<dbReference type="InterPro" id="IPR003737">
    <property type="entry name" value="GlcNAc_PI_deacetylase-related"/>
</dbReference>
<dbReference type="AlphaFoldDB" id="A0A191VA74"/>
<sequence length="305" mass="32202">MTGTTRLRLMAVHAHPSDESGNGAASLAKYAAEGAEVLVVTCTGGERGTVLNPAHPLPAGPAGLGATRARETARASRVLGVAQCWLGYPDSGPAEPGEPLPADGFSGADLTAATGRLVRLIRSFRPHVVTTHEGEGVHPHPDHLMAHRVTAAAFTAAGDRAAHPGAGPPWQPLKLYYGHASHPARSTALHLALRRRGATLPYTPPPGEPVHQPHLTTRVPCAEYFPRRDRALLAHASQVDPYGPWFAVPTTVQQEVWPTEDYTLARSLVPVELPEHDLFAGITTTGDITAPAAPAPHRESALTTP</sequence>
<dbReference type="EMBL" id="JAYMRR010000010">
    <property type="protein sequence ID" value="MFB8751048.1"/>
    <property type="molecule type" value="Genomic_DNA"/>
</dbReference>
<keyword evidence="2" id="KW-0614">Plasmid</keyword>
<dbReference type="InterPro" id="IPR024078">
    <property type="entry name" value="LmbE-like_dom_sf"/>
</dbReference>
<dbReference type="RefSeq" id="WP_064732258.1">
    <property type="nucleotide sequence ID" value="NZ_BMRX01000022.1"/>
</dbReference>
<evidence type="ECO:0000313" key="5">
    <source>
        <dbReference type="Proteomes" id="UP001585018"/>
    </source>
</evidence>
<dbReference type="GO" id="GO:0010126">
    <property type="term" value="P:mycothiol metabolic process"/>
    <property type="evidence" value="ECO:0007669"/>
    <property type="project" value="InterPro"/>
</dbReference>
<organism evidence="2 4">
    <name type="scientific">Streptomyces parvulus</name>
    <dbReference type="NCBI Taxonomy" id="146923"/>
    <lineage>
        <taxon>Bacteria</taxon>
        <taxon>Bacillati</taxon>
        <taxon>Actinomycetota</taxon>
        <taxon>Actinomycetes</taxon>
        <taxon>Kitasatosporales</taxon>
        <taxon>Streptomycetaceae</taxon>
        <taxon>Streptomyces</taxon>
    </lineage>
</organism>
<geneLocation type="plasmid" evidence="2">
    <name>pSPA1</name>
</geneLocation>
<dbReference type="SUPFAM" id="SSF102588">
    <property type="entry name" value="LmbE-like"/>
    <property type="match status" value="1"/>
</dbReference>
<dbReference type="PANTHER" id="PTHR12993">
    <property type="entry name" value="N-ACETYLGLUCOSAMINYL-PHOSPHATIDYLINOSITOL DE-N-ACETYLASE-RELATED"/>
    <property type="match status" value="1"/>
</dbReference>
<dbReference type="KEGG" id="spav:Spa2297_33030"/>
<dbReference type="GO" id="GO:0016811">
    <property type="term" value="F:hydrolase activity, acting on carbon-nitrogen (but not peptide) bonds, in linear amides"/>
    <property type="evidence" value="ECO:0007669"/>
    <property type="project" value="TreeGrafter"/>
</dbReference>
<geneLocation type="plasmid" evidence="4">
    <name>pspa1</name>
</geneLocation>
<protein>
    <submittedName>
        <fullName evidence="2">Mycothiol conjugate amidase Mca</fullName>
    </submittedName>
</protein>
<dbReference type="PANTHER" id="PTHR12993:SF11">
    <property type="entry name" value="N-ACETYLGLUCOSAMINYL-PHOSPHATIDYLINOSITOL DE-N-ACETYLASE"/>
    <property type="match status" value="1"/>
</dbReference>
<dbReference type="EMBL" id="CP015867">
    <property type="protein sequence ID" value="ANJ11931.1"/>
    <property type="molecule type" value="Genomic_DNA"/>
</dbReference>
<evidence type="ECO:0000313" key="4">
    <source>
        <dbReference type="Proteomes" id="UP000078468"/>
    </source>
</evidence>
<dbReference type="Pfam" id="PF02585">
    <property type="entry name" value="PIG-L"/>
    <property type="match status" value="1"/>
</dbReference>
<keyword evidence="1" id="KW-0862">Zinc</keyword>
<dbReference type="GeneID" id="91309740"/>
<proteinExistence type="predicted"/>
<reference evidence="2 4" key="1">
    <citation type="submission" date="2016-05" db="EMBL/GenBank/DDBJ databases">
        <title>Non-Contiguous Finished Genome Sequence of Streptomyces parvulus 2297 Integrated Site-Specifically with Actinophage R4.</title>
        <authorList>
            <person name="Nishizawa T."/>
            <person name="Miura T."/>
            <person name="Harada C."/>
            <person name="Guo Y."/>
            <person name="Narisawa K."/>
            <person name="Ohta H."/>
            <person name="Takahashi H."/>
            <person name="Shirai M."/>
        </authorList>
    </citation>
    <scope>NUCLEOTIDE SEQUENCE [LARGE SCALE GENOMIC DNA]</scope>
    <source>
        <strain evidence="2 4">2297</strain>
        <plasmid evidence="2">pSPA1</plasmid>
        <plasmid evidence="4">pspa1</plasmid>
    </source>
</reference>
<name>A0A191VA74_9ACTN</name>
<dbReference type="InterPro" id="IPR017811">
    <property type="entry name" value="Mca"/>
</dbReference>
<accession>A0A191VA74</accession>
<evidence type="ECO:0000313" key="3">
    <source>
        <dbReference type="EMBL" id="MFB8751048.1"/>
    </source>
</evidence>
<dbReference type="NCBIfam" id="TIGR03446">
    <property type="entry name" value="mycothiol_Mca"/>
    <property type="match status" value="1"/>
</dbReference>
<dbReference type="Proteomes" id="UP000078468">
    <property type="component" value="Plasmid pspa1"/>
</dbReference>
<evidence type="ECO:0000313" key="2">
    <source>
        <dbReference type="EMBL" id="ANJ11931.1"/>
    </source>
</evidence>
<dbReference type="Proteomes" id="UP001585018">
    <property type="component" value="Unassembled WGS sequence"/>
</dbReference>
<evidence type="ECO:0000256" key="1">
    <source>
        <dbReference type="ARBA" id="ARBA00022833"/>
    </source>
</evidence>